<feature type="region of interest" description="Disordered" evidence="1">
    <location>
        <begin position="1"/>
        <end position="27"/>
    </location>
</feature>
<dbReference type="Pfam" id="PF08284">
    <property type="entry name" value="RVP_2"/>
    <property type="match status" value="1"/>
</dbReference>
<dbReference type="EMBL" id="OY731400">
    <property type="protein sequence ID" value="CAJ1938905.1"/>
    <property type="molecule type" value="Genomic_DNA"/>
</dbReference>
<evidence type="ECO:0000313" key="2">
    <source>
        <dbReference type="EMBL" id="CAJ1938905.1"/>
    </source>
</evidence>
<dbReference type="Proteomes" id="UP001189624">
    <property type="component" value="Chromosome 3"/>
</dbReference>
<accession>A0AA86V7A1</accession>
<sequence length="64" mass="6792">MIKKEGDGGNGNYHNRNPSGGVASMPKAKGKVFAMRGEKVSNSDMMIGGTCIIRDTPLSVMFDS</sequence>
<dbReference type="AlphaFoldDB" id="A0AA86V7A1"/>
<gene>
    <name evidence="2" type="ORF">AYBTSS11_LOCUS8852</name>
</gene>
<organism evidence="2 3">
    <name type="scientific">Sphenostylis stenocarpa</name>
    <dbReference type="NCBI Taxonomy" id="92480"/>
    <lineage>
        <taxon>Eukaryota</taxon>
        <taxon>Viridiplantae</taxon>
        <taxon>Streptophyta</taxon>
        <taxon>Embryophyta</taxon>
        <taxon>Tracheophyta</taxon>
        <taxon>Spermatophyta</taxon>
        <taxon>Magnoliopsida</taxon>
        <taxon>eudicotyledons</taxon>
        <taxon>Gunneridae</taxon>
        <taxon>Pentapetalae</taxon>
        <taxon>rosids</taxon>
        <taxon>fabids</taxon>
        <taxon>Fabales</taxon>
        <taxon>Fabaceae</taxon>
        <taxon>Papilionoideae</taxon>
        <taxon>50 kb inversion clade</taxon>
        <taxon>NPAAA clade</taxon>
        <taxon>indigoferoid/millettioid clade</taxon>
        <taxon>Phaseoleae</taxon>
        <taxon>Sphenostylis</taxon>
    </lineage>
</organism>
<protein>
    <submittedName>
        <fullName evidence="2">Uncharacterized protein</fullName>
    </submittedName>
</protein>
<evidence type="ECO:0000313" key="3">
    <source>
        <dbReference type="Proteomes" id="UP001189624"/>
    </source>
</evidence>
<feature type="non-terminal residue" evidence="2">
    <location>
        <position position="64"/>
    </location>
</feature>
<dbReference type="Gramene" id="rna-AYBTSS11_LOCUS8852">
    <property type="protein sequence ID" value="CAJ1938905.1"/>
    <property type="gene ID" value="gene-AYBTSS11_LOCUS8852"/>
</dbReference>
<evidence type="ECO:0000256" key="1">
    <source>
        <dbReference type="SAM" id="MobiDB-lite"/>
    </source>
</evidence>
<reference evidence="2" key="1">
    <citation type="submission" date="2023-10" db="EMBL/GenBank/DDBJ databases">
        <authorList>
            <person name="Domelevo Entfellner J.-B."/>
        </authorList>
    </citation>
    <scope>NUCLEOTIDE SEQUENCE</scope>
</reference>
<name>A0AA86V7A1_9FABA</name>
<keyword evidence="3" id="KW-1185">Reference proteome</keyword>
<proteinExistence type="predicted"/>